<dbReference type="PANTHER" id="PTHR33991">
    <property type="entry name" value="DNA REPAIR PROTEIN RECO"/>
    <property type="match status" value="1"/>
</dbReference>
<accession>A0A1I0EUG6</accession>
<dbReference type="NCBIfam" id="TIGR00613">
    <property type="entry name" value="reco"/>
    <property type="match status" value="1"/>
</dbReference>
<keyword evidence="5 7" id="KW-0234">DNA repair</keyword>
<evidence type="ECO:0000256" key="3">
    <source>
        <dbReference type="ARBA" id="ARBA00022763"/>
    </source>
</evidence>
<dbReference type="Gene3D" id="2.40.50.140">
    <property type="entry name" value="Nucleic acid-binding proteins"/>
    <property type="match status" value="1"/>
</dbReference>
<dbReference type="InterPro" id="IPR012340">
    <property type="entry name" value="NA-bd_OB-fold"/>
</dbReference>
<keyword evidence="4 7" id="KW-0233">DNA recombination</keyword>
<evidence type="ECO:0000256" key="6">
    <source>
        <dbReference type="ARBA" id="ARBA00033409"/>
    </source>
</evidence>
<dbReference type="InterPro" id="IPR022572">
    <property type="entry name" value="DNA_rep/recomb_RecO_N"/>
</dbReference>
<dbReference type="EMBL" id="FOHN01000025">
    <property type="protein sequence ID" value="SET48967.1"/>
    <property type="molecule type" value="Genomic_DNA"/>
</dbReference>
<keyword evidence="10" id="KW-1185">Reference proteome</keyword>
<evidence type="ECO:0000256" key="4">
    <source>
        <dbReference type="ARBA" id="ARBA00023172"/>
    </source>
</evidence>
<gene>
    <name evidence="7" type="primary">recO</name>
    <name evidence="9" type="ORF">SAMN04487772_1257</name>
</gene>
<evidence type="ECO:0000256" key="7">
    <source>
        <dbReference type="HAMAP-Rule" id="MF_00201"/>
    </source>
</evidence>
<comment type="similarity">
    <text evidence="1 7">Belongs to the RecO family.</text>
</comment>
<dbReference type="HAMAP" id="MF_00201">
    <property type="entry name" value="RecO"/>
    <property type="match status" value="1"/>
</dbReference>
<evidence type="ECO:0000259" key="8">
    <source>
        <dbReference type="Pfam" id="PF11967"/>
    </source>
</evidence>
<evidence type="ECO:0000313" key="9">
    <source>
        <dbReference type="EMBL" id="SET48967.1"/>
    </source>
</evidence>
<evidence type="ECO:0000256" key="5">
    <source>
        <dbReference type="ARBA" id="ARBA00023204"/>
    </source>
</evidence>
<dbReference type="GO" id="GO:0006310">
    <property type="term" value="P:DNA recombination"/>
    <property type="evidence" value="ECO:0007669"/>
    <property type="project" value="UniProtKB-UniRule"/>
</dbReference>
<dbReference type="SUPFAM" id="SSF57863">
    <property type="entry name" value="ArfGap/RecO-like zinc finger"/>
    <property type="match status" value="1"/>
</dbReference>
<dbReference type="Gene3D" id="1.20.1440.120">
    <property type="entry name" value="Recombination protein O, C-terminal domain"/>
    <property type="match status" value="1"/>
</dbReference>
<dbReference type="STRING" id="29364.SAMN04487772_1257"/>
<evidence type="ECO:0000313" key="10">
    <source>
        <dbReference type="Proteomes" id="UP000199800"/>
    </source>
</evidence>
<feature type="domain" description="DNA replication/recombination mediator RecO N-terminal" evidence="8">
    <location>
        <begin position="12"/>
        <end position="85"/>
    </location>
</feature>
<comment type="function">
    <text evidence="7">Involved in DNA repair and RecF pathway recombination.</text>
</comment>
<reference evidence="9 10" key="1">
    <citation type="submission" date="2016-10" db="EMBL/GenBank/DDBJ databases">
        <authorList>
            <person name="de Groot N.N."/>
        </authorList>
    </citation>
    <scope>NUCLEOTIDE SEQUENCE [LARGE SCALE GENOMIC DNA]</scope>
    <source>
        <strain evidence="9 10">DSM 1801</strain>
    </source>
</reference>
<sequence length="254" mass="29303">MSNSNYRNSVSYMGMVLSAMPVGDYDRRVVLLTKECGKISAFAKGARRPNSALLACSQPFAFGYFTMIQGRSSYTLLSADISNYFTDLREDLDLVAMGMYFCEFADYYGRENIEAAQMLKLLYQSFRALSKRTIDKSLIRYIFEQKMMVINGEGPQVFTCVKCNEKADCEHSWLFHVREGGVLCDTCRRNYLGGFYISPAALYTLQYIQASSIEKLFTFRVSEEVLGELERLNEQYLDNYVERKFRSLKLFESF</sequence>
<evidence type="ECO:0000256" key="1">
    <source>
        <dbReference type="ARBA" id="ARBA00007452"/>
    </source>
</evidence>
<proteinExistence type="inferred from homology"/>
<dbReference type="SUPFAM" id="SSF50249">
    <property type="entry name" value="Nucleic acid-binding proteins"/>
    <property type="match status" value="1"/>
</dbReference>
<dbReference type="Pfam" id="PF11967">
    <property type="entry name" value="RecO_N"/>
    <property type="match status" value="1"/>
</dbReference>
<dbReference type="GO" id="GO:0006302">
    <property type="term" value="P:double-strand break repair"/>
    <property type="evidence" value="ECO:0007669"/>
    <property type="project" value="TreeGrafter"/>
</dbReference>
<evidence type="ECO:0000256" key="2">
    <source>
        <dbReference type="ARBA" id="ARBA00021310"/>
    </source>
</evidence>
<dbReference type="PANTHER" id="PTHR33991:SF1">
    <property type="entry name" value="DNA REPAIR PROTEIN RECO"/>
    <property type="match status" value="1"/>
</dbReference>
<dbReference type="AlphaFoldDB" id="A0A1I0EUG6"/>
<name>A0A1I0EUG6_9FIRM</name>
<dbReference type="InterPro" id="IPR003717">
    <property type="entry name" value="RecO"/>
</dbReference>
<protein>
    <recommendedName>
        <fullName evidence="2 7">DNA repair protein RecO</fullName>
    </recommendedName>
    <alternativeName>
        <fullName evidence="6 7">Recombination protein O</fullName>
    </alternativeName>
</protein>
<keyword evidence="3 7" id="KW-0227">DNA damage</keyword>
<organism evidence="9 10">
    <name type="scientific">[Clostridium] polysaccharolyticum</name>
    <dbReference type="NCBI Taxonomy" id="29364"/>
    <lineage>
        <taxon>Bacteria</taxon>
        <taxon>Bacillati</taxon>
        <taxon>Bacillota</taxon>
        <taxon>Clostridia</taxon>
        <taxon>Lachnospirales</taxon>
        <taxon>Lachnospiraceae</taxon>
    </lineage>
</organism>
<dbReference type="Pfam" id="PF02565">
    <property type="entry name" value="RecO_C"/>
    <property type="match status" value="1"/>
</dbReference>
<dbReference type="InterPro" id="IPR042242">
    <property type="entry name" value="RecO_C"/>
</dbReference>
<dbReference type="GO" id="GO:0043590">
    <property type="term" value="C:bacterial nucleoid"/>
    <property type="evidence" value="ECO:0007669"/>
    <property type="project" value="TreeGrafter"/>
</dbReference>
<dbReference type="Proteomes" id="UP000199800">
    <property type="component" value="Unassembled WGS sequence"/>
</dbReference>
<dbReference type="InterPro" id="IPR037278">
    <property type="entry name" value="ARFGAP/RecO"/>
</dbReference>